<evidence type="ECO:0000259" key="3">
    <source>
        <dbReference type="Pfam" id="PF02371"/>
    </source>
</evidence>
<feature type="domain" description="Transposase IS110-like N-terminal" evidence="2">
    <location>
        <begin position="19"/>
        <end position="179"/>
    </location>
</feature>
<organism evidence="4 5">
    <name type="scientific">Thermoflavimicrobium dichotomicum</name>
    <dbReference type="NCBI Taxonomy" id="46223"/>
    <lineage>
        <taxon>Bacteria</taxon>
        <taxon>Bacillati</taxon>
        <taxon>Bacillota</taxon>
        <taxon>Bacilli</taxon>
        <taxon>Bacillales</taxon>
        <taxon>Thermoactinomycetaceae</taxon>
        <taxon>Thermoflavimicrobium</taxon>
    </lineage>
</organism>
<proteinExistence type="predicted"/>
<reference evidence="4 5" key="1">
    <citation type="submission" date="2016-10" db="EMBL/GenBank/DDBJ databases">
        <authorList>
            <person name="de Groot N.N."/>
        </authorList>
    </citation>
    <scope>NUCLEOTIDE SEQUENCE [LARGE SCALE GENOMIC DNA]</scope>
    <source>
        <strain evidence="4 5">DSM 44778</strain>
    </source>
</reference>
<evidence type="ECO:0000256" key="1">
    <source>
        <dbReference type="SAM" id="Coils"/>
    </source>
</evidence>
<dbReference type="Proteomes" id="UP000199545">
    <property type="component" value="Unassembled WGS sequence"/>
</dbReference>
<feature type="domain" description="Transposase IS116/IS110/IS902 C-terminal" evidence="3">
    <location>
        <begin position="289"/>
        <end position="337"/>
    </location>
</feature>
<dbReference type="NCBIfam" id="NF033542">
    <property type="entry name" value="transpos_IS110"/>
    <property type="match status" value="1"/>
</dbReference>
<keyword evidence="1" id="KW-0175">Coiled coil</keyword>
<dbReference type="InterPro" id="IPR047650">
    <property type="entry name" value="Transpos_IS110"/>
</dbReference>
<keyword evidence="5" id="KW-1185">Reference proteome</keyword>
<dbReference type="Pfam" id="PF02371">
    <property type="entry name" value="Transposase_20"/>
    <property type="match status" value="1"/>
</dbReference>
<dbReference type="EMBL" id="FORR01000005">
    <property type="protein sequence ID" value="SFJ19117.1"/>
    <property type="molecule type" value="Genomic_DNA"/>
</dbReference>
<dbReference type="Pfam" id="PF01548">
    <property type="entry name" value="DEDD_Tnp_IS110"/>
    <property type="match status" value="1"/>
</dbReference>
<dbReference type="PANTHER" id="PTHR33055">
    <property type="entry name" value="TRANSPOSASE FOR INSERTION SEQUENCE ELEMENT IS1111A"/>
    <property type="match status" value="1"/>
</dbReference>
<accession>A0A1I3PCQ6</accession>
<protein>
    <submittedName>
        <fullName evidence="4">Transposase IS116/IS110/IS902 family protein</fullName>
    </submittedName>
</protein>
<dbReference type="STRING" id="46223.SAMN05421852_105174"/>
<feature type="coiled-coil region" evidence="1">
    <location>
        <begin position="248"/>
        <end position="282"/>
    </location>
</feature>
<dbReference type="GO" id="GO:0003677">
    <property type="term" value="F:DNA binding"/>
    <property type="evidence" value="ECO:0007669"/>
    <property type="project" value="InterPro"/>
</dbReference>
<name>A0A1I3PCQ6_9BACL</name>
<evidence type="ECO:0000259" key="2">
    <source>
        <dbReference type="Pfam" id="PF01548"/>
    </source>
</evidence>
<dbReference type="AlphaFoldDB" id="A0A1I3PCQ6"/>
<evidence type="ECO:0000313" key="4">
    <source>
        <dbReference type="EMBL" id="SFJ19117.1"/>
    </source>
</evidence>
<dbReference type="GO" id="GO:0006313">
    <property type="term" value="P:DNA transposition"/>
    <property type="evidence" value="ECO:0007669"/>
    <property type="project" value="InterPro"/>
</dbReference>
<evidence type="ECO:0000313" key="5">
    <source>
        <dbReference type="Proteomes" id="UP000199545"/>
    </source>
</evidence>
<gene>
    <name evidence="4" type="ORF">SAMN05421852_105174</name>
</gene>
<dbReference type="InterPro" id="IPR003346">
    <property type="entry name" value="Transposase_20"/>
</dbReference>
<sequence>MNFNQNEKIDQIHFGTLIVGVDIGKGKHIARAVDDRGKELAKPLAFTNTKKGFDQLLFWIRTIQKSHSKQHVLFGMEPTGHYWLNLAYFLKRHKIKVVVVNPFHVHRTKELDDNSPTKNDVKDAYVIARLIQGARYSEAYLPEDTFADLRTAMKMRDQLSKDLIRMEGRVHRWLDQYFPEFLTVFKDWKGKTATQSLRHFPLPSDVQRLSVEQIVEIWKQKVQRSVGLKRAERLMEVTKQSIGLNIGLDMARMEIQFLLQQVEMIQQQLNLLDEQIKTLLDHIPGTQEMQSVPRVSFLTVAGFLAEVGDLKRYTHPRQIQKLAGLNLKEYSSGKNLYYQTRKIAITCFFISEHTTTGRQES</sequence>
<dbReference type="InterPro" id="IPR002525">
    <property type="entry name" value="Transp_IS110-like_N"/>
</dbReference>
<dbReference type="GO" id="GO:0004803">
    <property type="term" value="F:transposase activity"/>
    <property type="evidence" value="ECO:0007669"/>
    <property type="project" value="InterPro"/>
</dbReference>